<dbReference type="HOGENOM" id="CLU_124539_0_0_1"/>
<proteinExistence type="predicted"/>
<organism evidence="1 2">
    <name type="scientific">Fusarium oxysporum NRRL 32931</name>
    <dbReference type="NCBI Taxonomy" id="660029"/>
    <lineage>
        <taxon>Eukaryota</taxon>
        <taxon>Fungi</taxon>
        <taxon>Dikarya</taxon>
        <taxon>Ascomycota</taxon>
        <taxon>Pezizomycotina</taxon>
        <taxon>Sordariomycetes</taxon>
        <taxon>Hypocreomycetidae</taxon>
        <taxon>Hypocreales</taxon>
        <taxon>Nectriaceae</taxon>
        <taxon>Fusarium</taxon>
        <taxon>Fusarium oxysporum species complex</taxon>
    </lineage>
</organism>
<protein>
    <submittedName>
        <fullName evidence="1">Uncharacterized protein</fullName>
    </submittedName>
</protein>
<evidence type="ECO:0000313" key="2">
    <source>
        <dbReference type="Proteomes" id="UP000030753"/>
    </source>
</evidence>
<sequence>MPLPVLGVYSHSLTTTHGLTTKTGASILDCLIFTDCSASLSHFLTLVSSLAERVVRRTPSTVGGRRRIRNACVSERARADISDAYRRRTWRAVEWRADECNRRGLSSCGSREGCENYLYSDFTRWGEGSVRGAVQYRVGYPCTV</sequence>
<name>W9HJB9_FUSOX</name>
<accession>W9HJB9</accession>
<dbReference type="AlphaFoldDB" id="W9HJB9"/>
<gene>
    <name evidence="1" type="ORF">FOYG_16326</name>
</gene>
<dbReference type="EMBL" id="JH717850">
    <property type="protein sequence ID" value="EWY80301.1"/>
    <property type="molecule type" value="Genomic_DNA"/>
</dbReference>
<reference evidence="1 2" key="1">
    <citation type="submission" date="2011-06" db="EMBL/GenBank/DDBJ databases">
        <title>The Genome Sequence of Fusarium oxysporum FOSC 3-a.</title>
        <authorList>
            <consortium name="The Broad Institute Genome Sequencing Platform"/>
            <person name="Ma L.-J."/>
            <person name="Gale L.R."/>
            <person name="Schwartz D.C."/>
            <person name="Zhou S."/>
            <person name="Corby-Kistler H."/>
            <person name="Young S.K."/>
            <person name="Zeng Q."/>
            <person name="Gargeya S."/>
            <person name="Fitzgerald M."/>
            <person name="Haas B."/>
            <person name="Abouelleil A."/>
            <person name="Alvarado L."/>
            <person name="Arachchi H.M."/>
            <person name="Berlin A."/>
            <person name="Brown A."/>
            <person name="Chapman S.B."/>
            <person name="Chen Z."/>
            <person name="Dunbar C."/>
            <person name="Freedman E."/>
            <person name="Gearin G."/>
            <person name="Gellesch M."/>
            <person name="Goldberg J."/>
            <person name="Griggs A."/>
            <person name="Gujja S."/>
            <person name="Heiman D."/>
            <person name="Howarth C."/>
            <person name="Larson L."/>
            <person name="Lui A."/>
            <person name="MacDonald P.J.P."/>
            <person name="Mehta T."/>
            <person name="Montmayeur A."/>
            <person name="Murphy C."/>
            <person name="Neiman D."/>
            <person name="Pearson M."/>
            <person name="Priest M."/>
            <person name="Roberts A."/>
            <person name="Saif S."/>
            <person name="Shea T."/>
            <person name="Shenoy N."/>
            <person name="Sisk P."/>
            <person name="Stolte C."/>
            <person name="Sykes S."/>
            <person name="Wortman J."/>
            <person name="Nusbaum C."/>
            <person name="Birren B."/>
        </authorList>
    </citation>
    <scope>NUCLEOTIDE SEQUENCE [LARGE SCALE GENOMIC DNA]</scope>
    <source>
        <strain evidence="2">FOSC 3-a</strain>
    </source>
</reference>
<evidence type="ECO:0000313" key="1">
    <source>
        <dbReference type="EMBL" id="EWY80301.1"/>
    </source>
</evidence>
<dbReference type="Proteomes" id="UP000030753">
    <property type="component" value="Unassembled WGS sequence"/>
</dbReference>